<dbReference type="GO" id="GO:0008270">
    <property type="term" value="F:zinc ion binding"/>
    <property type="evidence" value="ECO:0007669"/>
    <property type="project" value="UniProtKB-KW"/>
</dbReference>
<feature type="region of interest" description="Disordered" evidence="8">
    <location>
        <begin position="616"/>
        <end position="639"/>
    </location>
</feature>
<feature type="domain" description="Reverse transcriptase" evidence="11">
    <location>
        <begin position="1366"/>
        <end position="1642"/>
    </location>
</feature>
<dbReference type="InterPro" id="IPR002893">
    <property type="entry name" value="Znf_MYND"/>
</dbReference>
<dbReference type="Pfam" id="PF04969">
    <property type="entry name" value="CS"/>
    <property type="match status" value="1"/>
</dbReference>
<name>A0AAE0QFG0_9TELE</name>
<dbReference type="SUPFAM" id="SSF49764">
    <property type="entry name" value="HSP20-like chaperones"/>
    <property type="match status" value="2"/>
</dbReference>
<dbReference type="PROSITE" id="PS01360">
    <property type="entry name" value="ZF_MYND_1"/>
    <property type="match status" value="1"/>
</dbReference>
<feature type="region of interest" description="Disordered" evidence="8">
    <location>
        <begin position="1051"/>
        <end position="1098"/>
    </location>
</feature>
<feature type="compositionally biased region" description="Acidic residues" evidence="8">
    <location>
        <begin position="1060"/>
        <end position="1076"/>
    </location>
</feature>
<feature type="compositionally biased region" description="Polar residues" evidence="8">
    <location>
        <begin position="555"/>
        <end position="569"/>
    </location>
</feature>
<feature type="domain" description="CS" evidence="12">
    <location>
        <begin position="53"/>
        <end position="143"/>
    </location>
</feature>
<dbReference type="InterPro" id="IPR038765">
    <property type="entry name" value="Papain-like_cys_pep_sf"/>
</dbReference>
<dbReference type="InterPro" id="IPR050185">
    <property type="entry name" value="Ub_carboxyl-term_hydrolase"/>
</dbReference>
<dbReference type="PANTHER" id="PTHR21646">
    <property type="entry name" value="UBIQUITIN CARBOXYL-TERMINAL HYDROLASE"/>
    <property type="match status" value="1"/>
</dbReference>
<keyword evidence="3" id="KW-0479">Metal-binding</keyword>
<dbReference type="SUPFAM" id="SSF54001">
    <property type="entry name" value="Cysteine proteinases"/>
    <property type="match status" value="1"/>
</dbReference>
<feature type="compositionally biased region" description="Basic and acidic residues" evidence="8">
    <location>
        <begin position="360"/>
        <end position="371"/>
    </location>
</feature>
<dbReference type="InterPro" id="IPR000477">
    <property type="entry name" value="RT_dom"/>
</dbReference>
<evidence type="ECO:0000256" key="4">
    <source>
        <dbReference type="ARBA" id="ARBA00022771"/>
    </source>
</evidence>
<feature type="domain" description="MYND-type" evidence="10">
    <location>
        <begin position="946"/>
        <end position="988"/>
    </location>
</feature>
<dbReference type="GO" id="GO:0016579">
    <property type="term" value="P:protein deubiquitination"/>
    <property type="evidence" value="ECO:0007669"/>
    <property type="project" value="InterPro"/>
</dbReference>
<evidence type="ECO:0000256" key="1">
    <source>
        <dbReference type="ARBA" id="ARBA00000707"/>
    </source>
</evidence>
<dbReference type="EMBL" id="JAUCMX010000017">
    <property type="protein sequence ID" value="KAK3519106.1"/>
    <property type="molecule type" value="Genomic_DNA"/>
</dbReference>
<feature type="compositionally biased region" description="Basic and acidic residues" evidence="8">
    <location>
        <begin position="572"/>
        <end position="591"/>
    </location>
</feature>
<feature type="compositionally biased region" description="Basic and acidic residues" evidence="8">
    <location>
        <begin position="300"/>
        <end position="310"/>
    </location>
</feature>
<dbReference type="Gene3D" id="2.60.40.790">
    <property type="match status" value="2"/>
</dbReference>
<evidence type="ECO:0000313" key="14">
    <source>
        <dbReference type="Proteomes" id="UP001274896"/>
    </source>
</evidence>
<dbReference type="Proteomes" id="UP001274896">
    <property type="component" value="Unassembled WGS sequence"/>
</dbReference>
<feature type="region of interest" description="Disordered" evidence="8">
    <location>
        <begin position="1"/>
        <end position="46"/>
    </location>
</feature>
<dbReference type="PROSITE" id="PS50235">
    <property type="entry name" value="USP_3"/>
    <property type="match status" value="1"/>
</dbReference>
<dbReference type="Pfam" id="PF00078">
    <property type="entry name" value="RVT_1"/>
    <property type="match status" value="1"/>
</dbReference>
<dbReference type="PROSITE" id="PS50865">
    <property type="entry name" value="ZF_MYND_2"/>
    <property type="match status" value="1"/>
</dbReference>
<organism evidence="13 14">
    <name type="scientific">Hemibagrus guttatus</name>
    <dbReference type="NCBI Taxonomy" id="175788"/>
    <lineage>
        <taxon>Eukaryota</taxon>
        <taxon>Metazoa</taxon>
        <taxon>Chordata</taxon>
        <taxon>Craniata</taxon>
        <taxon>Vertebrata</taxon>
        <taxon>Euteleostomi</taxon>
        <taxon>Actinopterygii</taxon>
        <taxon>Neopterygii</taxon>
        <taxon>Teleostei</taxon>
        <taxon>Ostariophysi</taxon>
        <taxon>Siluriformes</taxon>
        <taxon>Bagridae</taxon>
        <taxon>Hemibagrus</taxon>
    </lineage>
</organism>
<dbReference type="CDD" id="cd02674">
    <property type="entry name" value="Peptidase_C19R"/>
    <property type="match status" value="1"/>
</dbReference>
<evidence type="ECO:0008006" key="15">
    <source>
        <dbReference type="Google" id="ProtNLM"/>
    </source>
</evidence>
<dbReference type="PROSITE" id="PS00972">
    <property type="entry name" value="USP_1"/>
    <property type="match status" value="1"/>
</dbReference>
<dbReference type="GO" id="GO:0004843">
    <property type="term" value="F:cysteine-type deubiquitinase activity"/>
    <property type="evidence" value="ECO:0007669"/>
    <property type="project" value="UniProtKB-EC"/>
</dbReference>
<keyword evidence="6" id="KW-0862">Zinc</keyword>
<evidence type="ECO:0000259" key="9">
    <source>
        <dbReference type="PROSITE" id="PS50235"/>
    </source>
</evidence>
<feature type="compositionally biased region" description="Low complexity" evidence="8">
    <location>
        <begin position="1081"/>
        <end position="1092"/>
    </location>
</feature>
<comment type="similarity">
    <text evidence="2">Belongs to the beta type-B retroviral polymerase family. HERV class-II K(HML-2) pol subfamily.</text>
</comment>
<evidence type="ECO:0000256" key="6">
    <source>
        <dbReference type="ARBA" id="ARBA00022833"/>
    </source>
</evidence>
<evidence type="ECO:0000259" key="11">
    <source>
        <dbReference type="PROSITE" id="PS50878"/>
    </source>
</evidence>
<dbReference type="InterPro" id="IPR028889">
    <property type="entry name" value="USP"/>
</dbReference>
<keyword evidence="5" id="KW-0378">Hydrolase</keyword>
<gene>
    <name evidence="13" type="ORF">QTP70_016332</name>
</gene>
<dbReference type="InterPro" id="IPR008978">
    <property type="entry name" value="HSP20-like_chaperone"/>
</dbReference>
<evidence type="ECO:0000256" key="7">
    <source>
        <dbReference type="PROSITE-ProRule" id="PRU00134"/>
    </source>
</evidence>
<feature type="compositionally biased region" description="Basic and acidic residues" evidence="8">
    <location>
        <begin position="19"/>
        <end position="43"/>
    </location>
</feature>
<feature type="domain" description="USP" evidence="9">
    <location>
        <begin position="652"/>
        <end position="1381"/>
    </location>
</feature>
<feature type="compositionally biased region" description="Polar residues" evidence="8">
    <location>
        <begin position="311"/>
        <end position="325"/>
    </location>
</feature>
<reference evidence="13" key="1">
    <citation type="submission" date="2023-06" db="EMBL/GenBank/DDBJ databases">
        <title>Male Hemibagrus guttatus genome.</title>
        <authorList>
            <person name="Bian C."/>
        </authorList>
    </citation>
    <scope>NUCLEOTIDE SEQUENCE</scope>
    <source>
        <strain evidence="13">Male_cb2023</strain>
        <tissue evidence="13">Muscle</tissue>
    </source>
</reference>
<dbReference type="Gene3D" id="6.10.140.2220">
    <property type="match status" value="1"/>
</dbReference>
<sequence>MASSSSSTSVPANRRRAQRGAEESSSKKKQKDRANQESREAKRAATAANLDTKKDVFLDWKQNADEVIVRLRCGEGALKLENVDTAFSDTACQIRFPDGREWSCHLHAEIESSCSKVLYKEKGNILQLIMQKKVPFNDWPTLMNNKENSPVNILRENECSQKSSTESSEKSSLSSETLKTSSRPEEQVPPTDPKCSKPDRGVKRGMKNKQAENAESAGIRVSETKTGGKGDLTLEPTAKRTVRPSKSTKEPTVASSPAQEHQLKPVVNGKPLTSCGSDSVSTNAREGKSEPQIKACQGVQKEKEMEKKTDGSTQAEAGKNRNQVTVCEPRLEPHEPSPPKVIPPGETCKTGETSRGGPAPEDREKNKEQGRNEGAVQDRGQTDVPAHHVESGEIVPTIDSKRQEFKNTEEEKKDRSKEEPCEKSLKKDREPMVNLSFVKNDSYEKGTDLMVVNVYLKEICREISRVLFREQDFTLIFQTSDANFLRQHPDCGPNTVFKWQVKLRNLIQPEQCSFSFTPSRIDITLRKRHSQRWGGLEAQVSQGAVGGAKVVVPSGPSSLDKSQPGSSQHALPAKEEPRAGEEKPKPSRTPEDGALDAVVPHSVSDHVPLKQEPAITTPKPTCMVQPMTHAPPAGGERPEEEEEKKVCLPGFTGLVNLGNTCFMNSVIQSLSNTRELRDYFHDRAFETEINCNNPLGTGGRLAIGFAVLLRALWKGTHHAFQPSKLKAIVASKASQFTGYAQHDAQEFMAFLLDGLHEDLNRIQNKPYTETVDSDGRQDEVVAEEAWQRHKMRNDSFIVDLFQGQYKSKLVCPMCSKVSITFDPFLYLPVPLPQKQKVLTVFYFAKEPHKKPVKFLVSVSKENSSTAEVLESISRSVRVKPENLRLAEVVKNRFHRLFLPSHTLDTVSSTDMLFCFEVLSKELIKEKVVLLRVHQRLQVPSIPIAKCAACQKPPLSDDEKLRRCTRCYRVGYCNQVCQKNHWPTHKSLCRPNSENVGLPFLISVPESRLTYTRLTQLLEGYSRYSVNVFRPPFQSGRTSPEASLSRADHLLSTGSTAEGSGTEEEELHAVEEGDAEEQANTSSEMAAAQASAHSAEDLNSLSTQTTDSAFPELLSCSQDPFGEKETSCEKAVKPEAAVTGYQQPSECSYRSGSQFYISLQDANNKELKLEDKGDGILEVPEDCTVELVWKNNERLKEYVLVRSKELEFDEDSGSASETARAGHFTLEQCLNLFTKPEVLAPEEAWYCPKCQQHREASKQLLLWRLPNVLIIQLKRFSFRSFIWRDKINDMVDFPVRNLDLSKFCIGQKEDVQQPPIYDLYAVINHYGGMIGGHYTAYARLPNDKNSQRSDVGWRLFDDSTVTTVEESQVVTRYAYVLFYRRRNSPVERPPRLLDPLGAESPAAAGAAASQSKYLLSTFLQLPQPWASSQAIFGTDLDAEGPPQLGAEVTSDLFARSAECSGSSYTSMEEYRDGQRELHCVFVDLEKAYDRVPREELWYCMRKSGVAEKYVRVVQDMYERSRTVVRCAVGQTEEFKVEVGLHQGSALSPFLFAIVMDQLSEEVRQESPWTMMFADDIVICSESREQVEENLERWRFVLERRGMKVSGSKTEYTCVNEREGSGTVRLQGEEVKKVQEFKYLGSTVQSNGECGKEVKKRVQASWNGWRKVSGVLCERKISARIKGKVYRTVVRAAMLYGLETMSLRKRQESELEVAELKMLSSALGFQGGKKDRCYIMSGSQISSETPKTSIECRTNGGIAEENLDSDEHPSLSASLLARKKKIVLHVDLNNTILVSDAVTKQGTVAALEYFLSTVTWGRMSKGKWEWMCETPSLLPPCEDAVSYYSQFGRVVGFATVGPGRRFRKVLEEHLELLRWPSDLPAHKELSVKGEDGKLYHWILPSFFQLLQDLTSQGIEFSIIFRTFGSDLPRLLKVVQQVLEHGTHPLFPGLPELKLSVDTTPGQIRCNTKGVILIHGEMHISTQDGERSLYRYLSSSQRLGGFQDHFNWWARNSYTITGGKPLWIDPFDSTIQHIFIDDNIRQNNDDTIVHPKVFLDPESSETRTASTSELYDLCLIQTDLIRAISEPSYFTQRILICMENYERNLRQQLG</sequence>
<feature type="domain" description="CS" evidence="12">
    <location>
        <begin position="435"/>
        <end position="537"/>
    </location>
</feature>
<keyword evidence="14" id="KW-1185">Reference proteome</keyword>
<evidence type="ECO:0000259" key="12">
    <source>
        <dbReference type="PROSITE" id="PS51203"/>
    </source>
</evidence>
<dbReference type="InterPro" id="IPR018200">
    <property type="entry name" value="USP_CS"/>
</dbReference>
<dbReference type="Pfam" id="PF16602">
    <property type="entry name" value="USP19_linker"/>
    <property type="match status" value="1"/>
</dbReference>
<dbReference type="PROSITE" id="PS51203">
    <property type="entry name" value="CS"/>
    <property type="match status" value="2"/>
</dbReference>
<dbReference type="FunFam" id="3.90.70.10:FF:000012">
    <property type="entry name" value="ubiquitin carboxyl-terminal hydrolase 19 isoform X2"/>
    <property type="match status" value="1"/>
</dbReference>
<dbReference type="PROSITE" id="PS00973">
    <property type="entry name" value="USP_2"/>
    <property type="match status" value="1"/>
</dbReference>
<dbReference type="CDD" id="cd06466">
    <property type="entry name" value="p23_CS_SGT1_like"/>
    <property type="match status" value="1"/>
</dbReference>
<feature type="region of interest" description="Disordered" evidence="8">
    <location>
        <begin position="548"/>
        <end position="595"/>
    </location>
</feature>
<evidence type="ECO:0000256" key="3">
    <source>
        <dbReference type="ARBA" id="ARBA00022723"/>
    </source>
</evidence>
<evidence type="ECO:0000259" key="10">
    <source>
        <dbReference type="PROSITE" id="PS50865"/>
    </source>
</evidence>
<accession>A0AAE0QFG0</accession>
<dbReference type="Gene3D" id="3.30.70.270">
    <property type="match status" value="1"/>
</dbReference>
<dbReference type="Pfam" id="PF01753">
    <property type="entry name" value="zf-MYND"/>
    <property type="match status" value="1"/>
</dbReference>
<dbReference type="SUPFAM" id="SSF144232">
    <property type="entry name" value="HIT/MYND zinc finger-like"/>
    <property type="match status" value="1"/>
</dbReference>
<dbReference type="SUPFAM" id="SSF56672">
    <property type="entry name" value="DNA/RNA polymerases"/>
    <property type="match status" value="1"/>
</dbReference>
<comment type="caution">
    <text evidence="13">The sequence shown here is derived from an EMBL/GenBank/DDBJ whole genome shotgun (WGS) entry which is preliminary data.</text>
</comment>
<dbReference type="InterPro" id="IPR043128">
    <property type="entry name" value="Rev_trsase/Diguanyl_cyclase"/>
</dbReference>
<dbReference type="CDD" id="cd06463">
    <property type="entry name" value="p23_like"/>
    <property type="match status" value="1"/>
</dbReference>
<feature type="compositionally biased region" description="Low complexity" evidence="8">
    <location>
        <begin position="162"/>
        <end position="181"/>
    </location>
</feature>
<feature type="compositionally biased region" description="Polar residues" evidence="8">
    <location>
        <begin position="274"/>
        <end position="284"/>
    </location>
</feature>
<dbReference type="PROSITE" id="PS50878">
    <property type="entry name" value="RT_POL"/>
    <property type="match status" value="1"/>
</dbReference>
<comment type="catalytic activity">
    <reaction evidence="1">
        <text>Thiol-dependent hydrolysis of ester, thioester, amide, peptide and isopeptide bonds formed by the C-terminal Gly of ubiquitin (a 76-residue protein attached to proteins as an intracellular targeting signal).</text>
        <dbReference type="EC" id="3.4.19.12"/>
    </reaction>
</comment>
<dbReference type="InterPro" id="IPR007052">
    <property type="entry name" value="CS_dom"/>
</dbReference>
<evidence type="ECO:0000256" key="8">
    <source>
        <dbReference type="SAM" id="MobiDB-lite"/>
    </source>
</evidence>
<dbReference type="InterPro" id="IPR001394">
    <property type="entry name" value="Peptidase_C19_UCH"/>
</dbReference>
<dbReference type="InterPro" id="IPR043502">
    <property type="entry name" value="DNA/RNA_pol_sf"/>
</dbReference>
<protein>
    <recommendedName>
        <fullName evidence="15">Ubiquitin carboxyl-terminal hydrolase 19</fullName>
    </recommendedName>
</protein>
<dbReference type="PANTHER" id="PTHR21646:SF74">
    <property type="entry name" value="UBIQUITIN CARBOXYL-TERMINAL HYDROLASE 19"/>
    <property type="match status" value="1"/>
</dbReference>
<evidence type="ECO:0000256" key="5">
    <source>
        <dbReference type="ARBA" id="ARBA00022801"/>
    </source>
</evidence>
<evidence type="ECO:0000313" key="13">
    <source>
        <dbReference type="EMBL" id="KAK3519106.1"/>
    </source>
</evidence>
<dbReference type="Gene3D" id="3.90.70.10">
    <property type="entry name" value="Cysteine proteinases"/>
    <property type="match status" value="2"/>
</dbReference>
<feature type="compositionally biased region" description="Basic and acidic residues" evidence="8">
    <location>
        <begin position="399"/>
        <end position="427"/>
    </location>
</feature>
<dbReference type="CDD" id="cd01650">
    <property type="entry name" value="RT_nLTR_like"/>
    <property type="match status" value="1"/>
</dbReference>
<proteinExistence type="inferred from homology"/>
<dbReference type="Pfam" id="PF00443">
    <property type="entry name" value="UCH"/>
    <property type="match status" value="1"/>
</dbReference>
<feature type="region of interest" description="Disordered" evidence="8">
    <location>
        <begin position="157"/>
        <end position="427"/>
    </location>
</feature>
<evidence type="ECO:0000256" key="2">
    <source>
        <dbReference type="ARBA" id="ARBA00010879"/>
    </source>
</evidence>
<keyword evidence="4 7" id="KW-0863">Zinc-finger</keyword>
<dbReference type="FunFam" id="3.90.70.10:FF:000020">
    <property type="entry name" value="ubiquitin carboxyl-terminal hydrolase 19 isoform X4"/>
    <property type="match status" value="1"/>
</dbReference>